<dbReference type="EMBL" id="FNON01000011">
    <property type="protein sequence ID" value="SDZ24331.1"/>
    <property type="molecule type" value="Genomic_DNA"/>
</dbReference>
<dbReference type="Proteomes" id="UP000199515">
    <property type="component" value="Unassembled WGS sequence"/>
</dbReference>
<organism evidence="1 2">
    <name type="scientific">Amycolatopsis xylanica</name>
    <dbReference type="NCBI Taxonomy" id="589385"/>
    <lineage>
        <taxon>Bacteria</taxon>
        <taxon>Bacillati</taxon>
        <taxon>Actinomycetota</taxon>
        <taxon>Actinomycetes</taxon>
        <taxon>Pseudonocardiales</taxon>
        <taxon>Pseudonocardiaceae</taxon>
        <taxon>Amycolatopsis</taxon>
    </lineage>
</organism>
<protein>
    <recommendedName>
        <fullName evidence="3">HNH endonuclease</fullName>
    </recommendedName>
</protein>
<accession>A0A1H3RGI1</accession>
<gene>
    <name evidence="1" type="ORF">SAMN05421504_11154</name>
</gene>
<evidence type="ECO:0000313" key="1">
    <source>
        <dbReference type="EMBL" id="SDZ24331.1"/>
    </source>
</evidence>
<keyword evidence="2" id="KW-1185">Reference proteome</keyword>
<evidence type="ECO:0008006" key="3">
    <source>
        <dbReference type="Google" id="ProtNLM"/>
    </source>
</evidence>
<sequence length="397" mass="42764">MNLVLESAGGRAAGADRPRNHQYVPALRLLLTRLRDQQAVLLSALVASTRVSGLSEAERTLVKGPRKLAEVDDIEQLRLEITSAQGRVGLPTGASKEGNNRKRIQLRLDVPGYGLDDAAQLAADLAAPSAVTTGQPVKAYGLPEAKDLLDALIGVEIRTVAGRPNTVLEVRVAHVLVKTDRSPDGQVVDIGEVQRGLDKLAEHGSVRVTVDELGHRSAFVGAVLATLPGARFTGSPAEVTFDEPSGDEVAEDLHFGELDAVAKVKVRTEQAKLRKLLARGATSAVCALCGDQYPLTFLIAAHIKKRAICTDQERRDLLHVAMLACSFGCDSLYELGWVTVDQHGIVQTRSGDSFPEGIFRNRLLHLQGRGCAAHSVDSEPYFAWHRMTVFAPSDSQV</sequence>
<reference evidence="1 2" key="1">
    <citation type="submission" date="2016-10" db="EMBL/GenBank/DDBJ databases">
        <authorList>
            <person name="de Groot N.N."/>
        </authorList>
    </citation>
    <scope>NUCLEOTIDE SEQUENCE [LARGE SCALE GENOMIC DNA]</scope>
    <source>
        <strain evidence="1 2">CPCC 202699</strain>
    </source>
</reference>
<evidence type="ECO:0000313" key="2">
    <source>
        <dbReference type="Proteomes" id="UP000199515"/>
    </source>
</evidence>
<name>A0A1H3RGI1_9PSEU</name>
<dbReference type="STRING" id="589385.SAMN05421504_11154"/>
<proteinExistence type="predicted"/>
<dbReference type="AlphaFoldDB" id="A0A1H3RGI1"/>